<feature type="compositionally biased region" description="Basic and acidic residues" evidence="5">
    <location>
        <begin position="390"/>
        <end position="419"/>
    </location>
</feature>
<reference evidence="8 9" key="1">
    <citation type="submission" date="2014-06" db="EMBL/GenBank/DDBJ databases">
        <authorList>
            <consortium name="DOE Joint Genome Institute"/>
            <person name="Kuo A."/>
            <person name="Kohler A."/>
            <person name="Nagy L.G."/>
            <person name="Floudas D."/>
            <person name="Copeland A."/>
            <person name="Barry K.W."/>
            <person name="Cichocki N."/>
            <person name="Veneault-Fourrey C."/>
            <person name="LaButti K."/>
            <person name="Lindquist E.A."/>
            <person name="Lipzen A."/>
            <person name="Lundell T."/>
            <person name="Morin E."/>
            <person name="Murat C."/>
            <person name="Sun H."/>
            <person name="Tunlid A."/>
            <person name="Henrissat B."/>
            <person name="Grigoriev I.V."/>
            <person name="Hibbett D.S."/>
            <person name="Martin F."/>
            <person name="Nordberg H.P."/>
            <person name="Cantor M.N."/>
            <person name="Hua S.X."/>
        </authorList>
    </citation>
    <scope>NUCLEOTIDE SEQUENCE [LARGE SCALE GENOMIC DNA]</scope>
    <source>
        <strain evidence="8 9">ATCC 200175</strain>
    </source>
</reference>
<dbReference type="PROSITE" id="PS50178">
    <property type="entry name" value="ZF_FYVE"/>
    <property type="match status" value="1"/>
</dbReference>
<sequence length="558" mass="60419">MATHGLPLLSGPPPLPAPPEASACRKCGKEFNMLFNRQRKCMHCGYAYCSSCSDYQALIPRRGPSHGYDRAAVCGFCIEFLNVTALGRNQLKMLPLAKLRRYIDAYDIQVKDPIDKNDFIDAISAVRTPQGCLPVVNEGYYRRHSVPLYNPASPSTASGSSPPSAATRARNLFSRGTSGTANSSSSTNSQTNSPSPRPRTQAHPSFPRPDLDPSRQRPPQETPYRTYAPRSAASNAARARTTSAPLNPGTSRPTGRQSNIPRPASSYGSRFPPSAPNTANTPSSSTPAQPAPSPAPPPLSTLVSLPRSSVSILSVGTLKKILWDARVRIPPGVVEKDELVERVWALVEEERMKHDEDSDADVDDEEEYEMEGVEGHEYEEVVVEMAEPESEAHPELRHEQGQQHGPHDSGAREGSHDPEVGGANDAEEDVEMNEAGHQEHLTMPGVDASQSSSRPTTPQPFASSQSPTSSPYSQPPASPSSPTPKPKPHSRPAKPADSMRSGLCVICQDEEANIAIVDCGHLAMCRACSDLVLASSRECPLCRTRIVTEARLLRIFKT</sequence>
<evidence type="ECO:0000256" key="5">
    <source>
        <dbReference type="SAM" id="MobiDB-lite"/>
    </source>
</evidence>
<evidence type="ECO:0000259" key="7">
    <source>
        <dbReference type="PROSITE" id="PS50178"/>
    </source>
</evidence>
<gene>
    <name evidence="8" type="ORF">PAXINDRAFT_171675</name>
</gene>
<evidence type="ECO:0000256" key="1">
    <source>
        <dbReference type="ARBA" id="ARBA00022723"/>
    </source>
</evidence>
<evidence type="ECO:0000313" key="9">
    <source>
        <dbReference type="Proteomes" id="UP000053647"/>
    </source>
</evidence>
<feature type="compositionally biased region" description="Pro residues" evidence="5">
    <location>
        <begin position="289"/>
        <end position="299"/>
    </location>
</feature>
<dbReference type="Proteomes" id="UP000053647">
    <property type="component" value="Unassembled WGS sequence"/>
</dbReference>
<dbReference type="SMART" id="SM00184">
    <property type="entry name" value="RING"/>
    <property type="match status" value="2"/>
</dbReference>
<name>A0A0C9T7U6_PAXIN</name>
<feature type="compositionally biased region" description="Low complexity" evidence="5">
    <location>
        <begin position="226"/>
        <end position="244"/>
    </location>
</feature>
<feature type="region of interest" description="Disordered" evidence="5">
    <location>
        <begin position="384"/>
        <end position="424"/>
    </location>
</feature>
<feature type="region of interest" description="Disordered" evidence="5">
    <location>
        <begin position="444"/>
        <end position="498"/>
    </location>
</feature>
<dbReference type="PANTHER" id="PTHR14879">
    <property type="entry name" value="CASPASE REGULATOR, RING FINGER DOMAIN-CONTAINING"/>
    <property type="match status" value="1"/>
</dbReference>
<reference evidence="9" key="2">
    <citation type="submission" date="2015-01" db="EMBL/GenBank/DDBJ databases">
        <title>Evolutionary Origins and Diversification of the Mycorrhizal Mutualists.</title>
        <authorList>
            <consortium name="DOE Joint Genome Institute"/>
            <consortium name="Mycorrhizal Genomics Consortium"/>
            <person name="Kohler A."/>
            <person name="Kuo A."/>
            <person name="Nagy L.G."/>
            <person name="Floudas D."/>
            <person name="Copeland A."/>
            <person name="Barry K.W."/>
            <person name="Cichocki N."/>
            <person name="Veneault-Fourrey C."/>
            <person name="LaButti K."/>
            <person name="Lindquist E.A."/>
            <person name="Lipzen A."/>
            <person name="Lundell T."/>
            <person name="Morin E."/>
            <person name="Murat C."/>
            <person name="Riley R."/>
            <person name="Ohm R."/>
            <person name="Sun H."/>
            <person name="Tunlid A."/>
            <person name="Henrissat B."/>
            <person name="Grigoriev I.V."/>
            <person name="Hibbett D.S."/>
            <person name="Martin F."/>
        </authorList>
    </citation>
    <scope>NUCLEOTIDE SEQUENCE [LARGE SCALE GENOMIC DNA]</scope>
    <source>
        <strain evidence="9">ATCC 200175</strain>
    </source>
</reference>
<keyword evidence="2 4" id="KW-0863">Zinc-finger</keyword>
<dbReference type="SUPFAM" id="SSF57903">
    <property type="entry name" value="FYVE/PHD zinc finger"/>
    <property type="match status" value="1"/>
</dbReference>
<evidence type="ECO:0000259" key="6">
    <source>
        <dbReference type="PROSITE" id="PS50089"/>
    </source>
</evidence>
<proteinExistence type="predicted"/>
<dbReference type="Gene3D" id="3.30.40.10">
    <property type="entry name" value="Zinc/RING finger domain, C3HC4 (zinc finger)"/>
    <property type="match status" value="2"/>
</dbReference>
<feature type="domain" description="FYVE-type" evidence="7">
    <location>
        <begin position="18"/>
        <end position="82"/>
    </location>
</feature>
<dbReference type="InterPro" id="IPR001841">
    <property type="entry name" value="Znf_RING"/>
</dbReference>
<dbReference type="GO" id="GO:0008270">
    <property type="term" value="F:zinc ion binding"/>
    <property type="evidence" value="ECO:0007669"/>
    <property type="project" value="UniProtKB-KW"/>
</dbReference>
<dbReference type="PROSITE" id="PS50089">
    <property type="entry name" value="ZF_RING_2"/>
    <property type="match status" value="1"/>
</dbReference>
<evidence type="ECO:0000256" key="3">
    <source>
        <dbReference type="ARBA" id="ARBA00022833"/>
    </source>
</evidence>
<feature type="compositionally biased region" description="Pro residues" evidence="5">
    <location>
        <begin position="473"/>
        <end position="485"/>
    </location>
</feature>
<evidence type="ECO:0000256" key="4">
    <source>
        <dbReference type="PROSITE-ProRule" id="PRU00175"/>
    </source>
</evidence>
<organism evidence="8 9">
    <name type="scientific">Paxillus involutus ATCC 200175</name>
    <dbReference type="NCBI Taxonomy" id="664439"/>
    <lineage>
        <taxon>Eukaryota</taxon>
        <taxon>Fungi</taxon>
        <taxon>Dikarya</taxon>
        <taxon>Basidiomycota</taxon>
        <taxon>Agaricomycotina</taxon>
        <taxon>Agaricomycetes</taxon>
        <taxon>Agaricomycetidae</taxon>
        <taxon>Boletales</taxon>
        <taxon>Paxilineae</taxon>
        <taxon>Paxillaceae</taxon>
        <taxon>Paxillus</taxon>
    </lineage>
</organism>
<dbReference type="SMART" id="SM00064">
    <property type="entry name" value="FYVE"/>
    <property type="match status" value="1"/>
</dbReference>
<accession>A0A0C9T7U6</accession>
<dbReference type="OrthoDB" id="3045089at2759"/>
<dbReference type="EMBL" id="KN819374">
    <property type="protein sequence ID" value="KIJ11730.1"/>
    <property type="molecule type" value="Genomic_DNA"/>
</dbReference>
<dbReference type="InterPro" id="IPR000306">
    <property type="entry name" value="Znf_FYVE"/>
</dbReference>
<dbReference type="PANTHER" id="PTHR14879:SF5">
    <property type="entry name" value="RING-TYPE DOMAIN-CONTAINING PROTEIN"/>
    <property type="match status" value="1"/>
</dbReference>
<dbReference type="InterPro" id="IPR013083">
    <property type="entry name" value="Znf_RING/FYVE/PHD"/>
</dbReference>
<keyword evidence="9" id="KW-1185">Reference proteome</keyword>
<dbReference type="HOGENOM" id="CLU_040332_0_0_1"/>
<dbReference type="InterPro" id="IPR051728">
    <property type="entry name" value="RING-FYVE_E3_ubiquitin-ligase"/>
</dbReference>
<feature type="compositionally biased region" description="Low complexity" evidence="5">
    <location>
        <begin position="276"/>
        <end position="288"/>
    </location>
</feature>
<dbReference type="SUPFAM" id="SSF57850">
    <property type="entry name" value="RING/U-box"/>
    <property type="match status" value="1"/>
</dbReference>
<feature type="compositionally biased region" description="Low complexity" evidence="5">
    <location>
        <begin position="449"/>
        <end position="472"/>
    </location>
</feature>
<evidence type="ECO:0000256" key="2">
    <source>
        <dbReference type="ARBA" id="ARBA00022771"/>
    </source>
</evidence>
<dbReference type="Pfam" id="PF01363">
    <property type="entry name" value="FYVE"/>
    <property type="match status" value="1"/>
</dbReference>
<dbReference type="InterPro" id="IPR017455">
    <property type="entry name" value="Znf_FYVE-rel"/>
</dbReference>
<dbReference type="InterPro" id="IPR011011">
    <property type="entry name" value="Znf_FYVE_PHD"/>
</dbReference>
<keyword evidence="1" id="KW-0479">Metal-binding</keyword>
<feature type="compositionally biased region" description="Low complexity" evidence="5">
    <location>
        <begin position="174"/>
        <end position="194"/>
    </location>
</feature>
<feature type="region of interest" description="Disordered" evidence="5">
    <location>
        <begin position="174"/>
        <end position="300"/>
    </location>
</feature>
<evidence type="ECO:0008006" key="10">
    <source>
        <dbReference type="Google" id="ProtNLM"/>
    </source>
</evidence>
<dbReference type="Pfam" id="PF13920">
    <property type="entry name" value="zf-C3HC4_3"/>
    <property type="match status" value="1"/>
</dbReference>
<keyword evidence="3" id="KW-0862">Zinc</keyword>
<protein>
    <recommendedName>
        <fullName evidence="10">RING-type domain-containing protein</fullName>
    </recommendedName>
</protein>
<dbReference type="AlphaFoldDB" id="A0A0C9T7U6"/>
<feature type="domain" description="RING-type" evidence="6">
    <location>
        <begin position="504"/>
        <end position="543"/>
    </location>
</feature>
<evidence type="ECO:0000313" key="8">
    <source>
        <dbReference type="EMBL" id="KIJ11730.1"/>
    </source>
</evidence>
<feature type="compositionally biased region" description="Polar residues" evidence="5">
    <location>
        <begin position="248"/>
        <end position="260"/>
    </location>
</feature>